<evidence type="ECO:0000313" key="2">
    <source>
        <dbReference type="EMBL" id="ETS32127.1"/>
    </source>
</evidence>
<evidence type="ECO:0000256" key="1">
    <source>
        <dbReference type="SAM" id="Phobius"/>
    </source>
</evidence>
<proteinExistence type="predicted"/>
<dbReference type="AlphaFoldDB" id="W3V8H9"/>
<organism evidence="2 3">
    <name type="scientific">Photorhabdus khanii NC19</name>
    <dbReference type="NCBI Taxonomy" id="1004151"/>
    <lineage>
        <taxon>Bacteria</taxon>
        <taxon>Pseudomonadati</taxon>
        <taxon>Pseudomonadota</taxon>
        <taxon>Gammaproteobacteria</taxon>
        <taxon>Enterobacterales</taxon>
        <taxon>Morganellaceae</taxon>
        <taxon>Photorhabdus</taxon>
    </lineage>
</organism>
<keyword evidence="1" id="KW-1133">Transmembrane helix</keyword>
<dbReference type="PATRIC" id="fig|1004151.3.peg.1711"/>
<accession>W3V8H9</accession>
<keyword evidence="1" id="KW-0812">Transmembrane</keyword>
<comment type="caution">
    <text evidence="2">The sequence shown here is derived from an EMBL/GenBank/DDBJ whole genome shotgun (WGS) entry which is preliminary data.</text>
</comment>
<keyword evidence="1" id="KW-0472">Membrane</keyword>
<dbReference type="EMBL" id="AYSJ01000007">
    <property type="protein sequence ID" value="ETS32127.1"/>
    <property type="molecule type" value="Genomic_DNA"/>
</dbReference>
<evidence type="ECO:0000313" key="3">
    <source>
        <dbReference type="Proteomes" id="UP000018957"/>
    </source>
</evidence>
<gene>
    <name evidence="2" type="ORF">PTE_01673</name>
</gene>
<sequence length="44" mass="5126">MKLFSVKLISKRDLLLMQTWFFTVLYAGLNQFSMIASVRWAITG</sequence>
<feature type="transmembrane region" description="Helical" evidence="1">
    <location>
        <begin position="20"/>
        <end position="42"/>
    </location>
</feature>
<dbReference type="Proteomes" id="UP000018957">
    <property type="component" value="Unassembled WGS sequence"/>
</dbReference>
<reference evidence="2 3" key="1">
    <citation type="submission" date="2013-11" db="EMBL/GenBank/DDBJ databases">
        <title>Elucidation of the Photorhabdus temperata genome and generation of transposon mutant library to identify motility mutants.</title>
        <authorList>
            <person name="Hurst S.G.IV."/>
            <person name="Micheals B."/>
            <person name="Abebe-Akele F."/>
            <person name="Rowedder H."/>
            <person name="Bullock H."/>
            <person name="Jackobeck R."/>
            <person name="Janicki E."/>
            <person name="Tisa L.S."/>
        </authorList>
    </citation>
    <scope>NUCLEOTIDE SEQUENCE [LARGE SCALE GENOMIC DNA]</scope>
    <source>
        <strain evidence="2 3">NC19</strain>
    </source>
</reference>
<name>W3V8H9_9GAMM</name>
<protein>
    <submittedName>
        <fullName evidence="2">Uncharacterized protein</fullName>
    </submittedName>
</protein>
<keyword evidence="3" id="KW-1185">Reference proteome</keyword>